<dbReference type="EMBL" id="BSDO01000003">
    <property type="protein sequence ID" value="GLI22655.1"/>
    <property type="molecule type" value="Genomic_DNA"/>
</dbReference>
<evidence type="ECO:0000313" key="5">
    <source>
        <dbReference type="Proteomes" id="UP001245370"/>
    </source>
</evidence>
<evidence type="ECO:0000313" key="4">
    <source>
        <dbReference type="Proteomes" id="UP001144397"/>
    </source>
</evidence>
<protein>
    <submittedName>
        <fullName evidence="2">Uncharacterized protein</fullName>
    </submittedName>
</protein>
<feature type="region of interest" description="Disordered" evidence="1">
    <location>
        <begin position="1"/>
        <end position="21"/>
    </location>
</feature>
<evidence type="ECO:0000313" key="3">
    <source>
        <dbReference type="EMBL" id="MDR6333939.1"/>
    </source>
</evidence>
<evidence type="ECO:0000313" key="2">
    <source>
        <dbReference type="EMBL" id="GLI22655.1"/>
    </source>
</evidence>
<dbReference type="AlphaFoldDB" id="A0A9W6CN25"/>
<organism evidence="2 4">
    <name type="scientific">Xanthobacter flavus</name>
    <dbReference type="NCBI Taxonomy" id="281"/>
    <lineage>
        <taxon>Bacteria</taxon>
        <taxon>Pseudomonadati</taxon>
        <taxon>Pseudomonadota</taxon>
        <taxon>Alphaproteobacteria</taxon>
        <taxon>Hyphomicrobiales</taxon>
        <taxon>Xanthobacteraceae</taxon>
        <taxon>Xanthobacter</taxon>
    </lineage>
</organism>
<keyword evidence="5" id="KW-1185">Reference proteome</keyword>
<reference evidence="2" key="1">
    <citation type="submission" date="2022-12" db="EMBL/GenBank/DDBJ databases">
        <title>Reference genome sequencing for broad-spectrum identification of bacterial and archaeal isolates by mass spectrometry.</title>
        <authorList>
            <person name="Sekiguchi Y."/>
            <person name="Tourlousse D.M."/>
        </authorList>
    </citation>
    <scope>NUCLEOTIDE SEQUENCE</scope>
    <source>
        <strain evidence="2">301</strain>
    </source>
</reference>
<evidence type="ECO:0000256" key="1">
    <source>
        <dbReference type="SAM" id="MobiDB-lite"/>
    </source>
</evidence>
<proteinExistence type="predicted"/>
<dbReference type="Proteomes" id="UP001144397">
    <property type="component" value="Unassembled WGS sequence"/>
</dbReference>
<accession>A0A9W6CN25</accession>
<sequence length="67" mass="6772">MTGAGSLSPDPQPVTEIRSSLSLSTGDWVRPMSGGGHLPSSLTAPSGLSLAAWSRTFAYAGARHGCA</sequence>
<reference evidence="3 5" key="2">
    <citation type="submission" date="2023-07" db="EMBL/GenBank/DDBJ databases">
        <title>Genomic Encyclopedia of Type Strains, Phase IV (KMG-IV): sequencing the most valuable type-strain genomes for metagenomic binning, comparative biology and taxonomic classification.</title>
        <authorList>
            <person name="Goeker M."/>
        </authorList>
    </citation>
    <scope>NUCLEOTIDE SEQUENCE [LARGE SCALE GENOMIC DNA]</scope>
    <source>
        <strain evidence="3 5">DSM 338</strain>
    </source>
</reference>
<comment type="caution">
    <text evidence="2">The sequence shown here is derived from an EMBL/GenBank/DDBJ whole genome shotgun (WGS) entry which is preliminary data.</text>
</comment>
<dbReference type="Proteomes" id="UP001245370">
    <property type="component" value="Unassembled WGS sequence"/>
</dbReference>
<dbReference type="EMBL" id="JAVDPY010000004">
    <property type="protein sequence ID" value="MDR6333939.1"/>
    <property type="molecule type" value="Genomic_DNA"/>
</dbReference>
<name>A0A9W6CN25_XANFL</name>
<gene>
    <name evidence="3" type="ORF">GGQ86_002415</name>
    <name evidence="2" type="ORF">XFLAVUS301_23290</name>
</gene>